<evidence type="ECO:0000256" key="1">
    <source>
        <dbReference type="SAM" id="Phobius"/>
    </source>
</evidence>
<accession>A0A8D8CBT9</accession>
<sequence length="106" mass="12583">MARKRYFISYLQEFLVHFYPFFVVVMNISLTIFGVRFCSRQRYEVSNGLEVLFQTVSFFKMWMCFRSKKNWCSQGVDDLTRSRERKLTSVSWHSSPSSTLGIVTLP</sequence>
<protein>
    <submittedName>
        <fullName evidence="2">(northern house mosquito) hypothetical protein</fullName>
    </submittedName>
</protein>
<dbReference type="AlphaFoldDB" id="A0A8D8CBT9"/>
<keyword evidence="1" id="KW-1133">Transmembrane helix</keyword>
<keyword evidence="1" id="KW-0472">Membrane</keyword>
<evidence type="ECO:0000313" key="2">
    <source>
        <dbReference type="EMBL" id="CAG6490517.1"/>
    </source>
</evidence>
<name>A0A8D8CBT9_CULPI</name>
<dbReference type="EMBL" id="HBUE01115880">
    <property type="protein sequence ID" value="CAG6490517.1"/>
    <property type="molecule type" value="Transcribed_RNA"/>
</dbReference>
<reference evidence="2" key="1">
    <citation type="submission" date="2021-05" db="EMBL/GenBank/DDBJ databases">
        <authorList>
            <person name="Alioto T."/>
            <person name="Alioto T."/>
            <person name="Gomez Garrido J."/>
        </authorList>
    </citation>
    <scope>NUCLEOTIDE SEQUENCE</scope>
</reference>
<feature type="transmembrane region" description="Helical" evidence="1">
    <location>
        <begin position="14"/>
        <end position="35"/>
    </location>
</feature>
<keyword evidence="1" id="KW-0812">Transmembrane</keyword>
<organism evidence="2">
    <name type="scientific">Culex pipiens</name>
    <name type="common">House mosquito</name>
    <dbReference type="NCBI Taxonomy" id="7175"/>
    <lineage>
        <taxon>Eukaryota</taxon>
        <taxon>Metazoa</taxon>
        <taxon>Ecdysozoa</taxon>
        <taxon>Arthropoda</taxon>
        <taxon>Hexapoda</taxon>
        <taxon>Insecta</taxon>
        <taxon>Pterygota</taxon>
        <taxon>Neoptera</taxon>
        <taxon>Endopterygota</taxon>
        <taxon>Diptera</taxon>
        <taxon>Nematocera</taxon>
        <taxon>Culicoidea</taxon>
        <taxon>Culicidae</taxon>
        <taxon>Culicinae</taxon>
        <taxon>Culicini</taxon>
        <taxon>Culex</taxon>
        <taxon>Culex</taxon>
    </lineage>
</organism>
<proteinExistence type="predicted"/>